<feature type="compositionally biased region" description="Low complexity" evidence="7">
    <location>
        <begin position="753"/>
        <end position="780"/>
    </location>
</feature>
<dbReference type="GO" id="GO:0010008">
    <property type="term" value="C:endosome membrane"/>
    <property type="evidence" value="ECO:0007669"/>
    <property type="project" value="UniProtKB-SubCell"/>
</dbReference>
<dbReference type="Proteomes" id="UP001301350">
    <property type="component" value="Unassembled WGS sequence"/>
</dbReference>
<feature type="domain" description="Vps53 C-terminal" evidence="9">
    <location>
        <begin position="615"/>
        <end position="702"/>
    </location>
</feature>
<proteinExistence type="inferred from homology"/>
<dbReference type="AlphaFoldDB" id="A0AAV9IWH8"/>
<dbReference type="InterPro" id="IPR039766">
    <property type="entry name" value="Vps53"/>
</dbReference>
<protein>
    <recommendedName>
        <fullName evidence="12">Vps53 N-terminal domain-containing protein</fullName>
    </recommendedName>
</protein>
<evidence type="ECO:0000259" key="8">
    <source>
        <dbReference type="Pfam" id="PF04100"/>
    </source>
</evidence>
<evidence type="ECO:0000313" key="10">
    <source>
        <dbReference type="EMBL" id="KAK4536675.1"/>
    </source>
</evidence>
<dbReference type="InterPro" id="IPR031745">
    <property type="entry name" value="Vps53_C"/>
</dbReference>
<dbReference type="PANTHER" id="PTHR12820">
    <property type="entry name" value="VACUOLAR SORTING PROTEIN 53"/>
    <property type="match status" value="1"/>
</dbReference>
<evidence type="ECO:0000256" key="3">
    <source>
        <dbReference type="ARBA" id="ARBA00008628"/>
    </source>
</evidence>
<dbReference type="GO" id="GO:0042147">
    <property type="term" value="P:retrograde transport, endosome to Golgi"/>
    <property type="evidence" value="ECO:0007669"/>
    <property type="project" value="InterPro"/>
</dbReference>
<dbReference type="InterPro" id="IPR007234">
    <property type="entry name" value="Vps53_N"/>
</dbReference>
<comment type="subcellular location">
    <subcellularLocation>
        <location evidence="2">Endosome membrane</location>
        <topology evidence="2">Peripheral membrane protein</topology>
    </subcellularLocation>
    <subcellularLocation>
        <location evidence="1">Golgi apparatus</location>
        <location evidence="1">trans-Golgi network membrane</location>
        <topology evidence="1">Peripheral membrane protein</topology>
    </subcellularLocation>
</comment>
<reference evidence="10 11" key="1">
    <citation type="submission" date="2022-07" db="EMBL/GenBank/DDBJ databases">
        <title>Genome-wide signatures of adaptation to extreme environments.</title>
        <authorList>
            <person name="Cho C.H."/>
            <person name="Yoon H.S."/>
        </authorList>
    </citation>
    <scope>NUCLEOTIDE SEQUENCE [LARGE SCALE GENOMIC DNA]</scope>
    <source>
        <strain evidence="10 11">DBV 063 E5</strain>
    </source>
</reference>
<evidence type="ECO:0000313" key="11">
    <source>
        <dbReference type="Proteomes" id="UP001301350"/>
    </source>
</evidence>
<name>A0AAV9IWH8_CYACA</name>
<evidence type="ECO:0000256" key="5">
    <source>
        <dbReference type="ARBA" id="ARBA00023034"/>
    </source>
</evidence>
<keyword evidence="11" id="KW-1185">Reference proteome</keyword>
<dbReference type="GO" id="GO:0005829">
    <property type="term" value="C:cytosol"/>
    <property type="evidence" value="ECO:0007669"/>
    <property type="project" value="GOC"/>
</dbReference>
<evidence type="ECO:0000256" key="6">
    <source>
        <dbReference type="ARBA" id="ARBA00023136"/>
    </source>
</evidence>
<dbReference type="GO" id="GO:0000938">
    <property type="term" value="C:GARP complex"/>
    <property type="evidence" value="ECO:0007669"/>
    <property type="project" value="InterPro"/>
</dbReference>
<comment type="similarity">
    <text evidence="3">Belongs to the VPS53 family.</text>
</comment>
<sequence>MEHPEDAPSITLEDVQSEADAVRYLNVHFGRVDALEKAPEHVRALRLYLRRLDVELASQVRVQLRARQEAVEALREARQRASMLTEALGVLGPAAGESGGALRGITDDLQGLAEARSNLLRASSQIRELVRAARAVSECEASERAEDWSAAVSPVETGRAALEQLAPVAHLPRIRKLQQVFEAVQKRLAAKVLQCLAEGAPRYSPSALQAACGLADALGESVSTAVAQQFVQARVKAYEQVFAATDTDLTPIETFERSFAWFRRDLRAYDEHWTDVFPAAWRVQLLLSEQLCDALRRIVHRDLEQGKVDVAQLLRALQATHEFEAELRRRLGAPLPWSLSTVFEPYMGAYVSLENERLREALEKALASETWRVDDSVLRRAAAAPVPDESFVFASAKELFLEIKRCMKRCSALTTSQTYFNLHKVFKRHLRRYAEALEDPLRQARLRDKSAVVTTAPHTAAHRLAQQPAVERICSVLVTADYCAKTTEQLAEAMRHSIDRAFADNIRMREERDEYHALAGRCVKALVDVAGESAIEPALTRMRAVNWSACTAVGDVSAYTTALEAALQALVERVAGRVSTLYFRYFMDKLAATFVSRYIDALFSCSRLGNAGVQQLLLDTQYLKDAMLRLPQRRAGDSTAIDATADPMIARYQQHVREDMGRAEAMLKVLLAPEANLLEAFEALVPDAQPDELRHLLEWKGVAAVPAARWALQYALRGGDEEVVERAREEVARAERREREQREGAGGVGAGSGKRASGPSITVPHTEPTTTTATTAPTPAAEVRAFFNHIGERLREARIGDRIEATLDAVQRRRYEST</sequence>
<feature type="domain" description="Vps53 N-terminal" evidence="8">
    <location>
        <begin position="18"/>
        <end position="367"/>
    </location>
</feature>
<organism evidence="10 11">
    <name type="scientific">Cyanidium caldarium</name>
    <name type="common">Red alga</name>
    <dbReference type="NCBI Taxonomy" id="2771"/>
    <lineage>
        <taxon>Eukaryota</taxon>
        <taxon>Rhodophyta</taxon>
        <taxon>Bangiophyceae</taxon>
        <taxon>Cyanidiales</taxon>
        <taxon>Cyanidiaceae</taxon>
        <taxon>Cyanidium</taxon>
    </lineage>
</organism>
<dbReference type="Pfam" id="PF16854">
    <property type="entry name" value="VPS53_C"/>
    <property type="match status" value="1"/>
</dbReference>
<keyword evidence="6" id="KW-0472">Membrane</keyword>
<dbReference type="Pfam" id="PF04100">
    <property type="entry name" value="Vps53_N"/>
    <property type="match status" value="1"/>
</dbReference>
<keyword evidence="5" id="KW-0333">Golgi apparatus</keyword>
<evidence type="ECO:0008006" key="12">
    <source>
        <dbReference type="Google" id="ProtNLM"/>
    </source>
</evidence>
<evidence type="ECO:0000256" key="7">
    <source>
        <dbReference type="SAM" id="MobiDB-lite"/>
    </source>
</evidence>
<feature type="compositionally biased region" description="Basic and acidic residues" evidence="7">
    <location>
        <begin position="733"/>
        <end position="743"/>
    </location>
</feature>
<dbReference type="Gene3D" id="1.10.357.110">
    <property type="entry name" value="Vacuolar protein sorting-associated protein 53, C-terminus"/>
    <property type="match status" value="1"/>
</dbReference>
<dbReference type="PANTHER" id="PTHR12820:SF0">
    <property type="entry name" value="VACUOLAR PROTEIN SORTING-ASSOCIATED PROTEIN 53 HOMOLOG"/>
    <property type="match status" value="1"/>
</dbReference>
<accession>A0AAV9IWH8</accession>
<evidence type="ECO:0000256" key="2">
    <source>
        <dbReference type="ARBA" id="ARBA00004481"/>
    </source>
</evidence>
<gene>
    <name evidence="10" type="ORF">CDCA_CDCA09G2700</name>
</gene>
<evidence type="ECO:0000259" key="9">
    <source>
        <dbReference type="Pfam" id="PF16854"/>
    </source>
</evidence>
<dbReference type="InterPro" id="IPR038260">
    <property type="entry name" value="Vps53_C_sf"/>
</dbReference>
<keyword evidence="4" id="KW-0967">Endosome</keyword>
<feature type="region of interest" description="Disordered" evidence="7">
    <location>
        <begin position="733"/>
        <end position="780"/>
    </location>
</feature>
<comment type="caution">
    <text evidence="10">The sequence shown here is derived from an EMBL/GenBank/DDBJ whole genome shotgun (WGS) entry which is preliminary data.</text>
</comment>
<dbReference type="EMBL" id="JANCYW010000009">
    <property type="protein sequence ID" value="KAK4536675.1"/>
    <property type="molecule type" value="Genomic_DNA"/>
</dbReference>
<evidence type="ECO:0000256" key="1">
    <source>
        <dbReference type="ARBA" id="ARBA00004150"/>
    </source>
</evidence>
<evidence type="ECO:0000256" key="4">
    <source>
        <dbReference type="ARBA" id="ARBA00022753"/>
    </source>
</evidence>